<dbReference type="InterPro" id="IPR021027">
    <property type="entry name" value="Transposase_put_HTH"/>
</dbReference>
<dbReference type="GO" id="GO:0006310">
    <property type="term" value="P:DNA recombination"/>
    <property type="evidence" value="ECO:0007669"/>
    <property type="project" value="UniProtKB-KW"/>
</dbReference>
<dbReference type="AlphaFoldDB" id="Q113S2"/>
<name>Q113S2_TRIEI</name>
<protein>
    <submittedName>
        <fullName evidence="10">Transposase, IS605 OrfB family</fullName>
    </submittedName>
</protein>
<dbReference type="eggNOG" id="COG0675">
    <property type="taxonomic scope" value="Bacteria"/>
</dbReference>
<keyword evidence="6" id="KW-0233">DNA recombination</keyword>
<evidence type="ECO:0000256" key="3">
    <source>
        <dbReference type="ARBA" id="ARBA00022723"/>
    </source>
</evidence>
<dbReference type="InterPro" id="IPR051491">
    <property type="entry name" value="Recombinase/Transposase-rel"/>
</dbReference>
<dbReference type="PANTHER" id="PTHR36172">
    <property type="match status" value="1"/>
</dbReference>
<dbReference type="HOGENOM" id="CLU_032903_0_2_3"/>
<dbReference type="GO" id="GO:0032196">
    <property type="term" value="P:transposition"/>
    <property type="evidence" value="ECO:0007669"/>
    <property type="project" value="UniProtKB-KW"/>
</dbReference>
<dbReference type="STRING" id="203124.Tery_2003"/>
<reference evidence="10" key="1">
    <citation type="submission" date="2006-06" db="EMBL/GenBank/DDBJ databases">
        <title>Complete sequence of Trichodesmium erythraeum IMS101.</title>
        <authorList>
            <consortium name="US DOE Joint Genome Institute"/>
            <person name="Copeland A."/>
            <person name="Lucas S."/>
            <person name="Lapidus A."/>
            <person name="Barry K."/>
            <person name="Detter J.C."/>
            <person name="Glavina del Rio T."/>
            <person name="Hammon N."/>
            <person name="Israni S."/>
            <person name="Dalin E."/>
            <person name="Tice H."/>
            <person name="Pitluck S."/>
            <person name="Kiss H."/>
            <person name="Munk A.C."/>
            <person name="Brettin T."/>
            <person name="Bruce D."/>
            <person name="Han C."/>
            <person name="Tapia R."/>
            <person name="Gilna P."/>
            <person name="Schmutz J."/>
            <person name="Larimer F."/>
            <person name="Land M."/>
            <person name="Hauser L."/>
            <person name="Kyrpides N."/>
            <person name="Kim E."/>
            <person name="Richardson P."/>
        </authorList>
    </citation>
    <scope>NUCLEOTIDE SEQUENCE [LARGE SCALE GENOMIC DNA]</scope>
    <source>
        <strain evidence="10">IMS101</strain>
    </source>
</reference>
<keyword evidence="3" id="KW-0479">Metal-binding</keyword>
<comment type="similarity">
    <text evidence="1">In the C-terminal section; belongs to the transposase 35 family.</text>
</comment>
<dbReference type="Pfam" id="PF07282">
    <property type="entry name" value="Cas12f1-like_TNB"/>
    <property type="match status" value="1"/>
</dbReference>
<organism evidence="10">
    <name type="scientific">Trichodesmium erythraeum (strain IMS101)</name>
    <dbReference type="NCBI Taxonomy" id="203124"/>
    <lineage>
        <taxon>Bacteria</taxon>
        <taxon>Bacillati</taxon>
        <taxon>Cyanobacteriota</taxon>
        <taxon>Cyanophyceae</taxon>
        <taxon>Oscillatoriophycideae</taxon>
        <taxon>Oscillatoriales</taxon>
        <taxon>Microcoleaceae</taxon>
        <taxon>Trichodesmium</taxon>
    </lineage>
</organism>
<evidence type="ECO:0000313" key="10">
    <source>
        <dbReference type="EMBL" id="ABG51252.1"/>
    </source>
</evidence>
<keyword evidence="2" id="KW-0815">Transposition</keyword>
<evidence type="ECO:0000256" key="5">
    <source>
        <dbReference type="ARBA" id="ARBA00023125"/>
    </source>
</evidence>
<dbReference type="EMBL" id="CP000393">
    <property type="protein sequence ID" value="ABG51252.1"/>
    <property type="molecule type" value="Genomic_DNA"/>
</dbReference>
<dbReference type="KEGG" id="ter:Tery_2003"/>
<proteinExistence type="inferred from homology"/>
<evidence type="ECO:0000259" key="7">
    <source>
        <dbReference type="Pfam" id="PF01385"/>
    </source>
</evidence>
<evidence type="ECO:0000256" key="6">
    <source>
        <dbReference type="ARBA" id="ARBA00023172"/>
    </source>
</evidence>
<dbReference type="Pfam" id="PF12323">
    <property type="entry name" value="HTH_OrfB_IS605"/>
    <property type="match status" value="1"/>
</dbReference>
<dbReference type="GO" id="GO:0046872">
    <property type="term" value="F:metal ion binding"/>
    <property type="evidence" value="ECO:0007669"/>
    <property type="project" value="UniProtKB-KW"/>
</dbReference>
<dbReference type="NCBIfam" id="TIGR01766">
    <property type="entry name" value="IS200/IS605 family accessory protein TnpB-like domain"/>
    <property type="match status" value="1"/>
</dbReference>
<keyword evidence="4" id="KW-0862">Zinc</keyword>
<dbReference type="NCBIfam" id="NF040570">
    <property type="entry name" value="guided_TnpB"/>
    <property type="match status" value="1"/>
</dbReference>
<feature type="domain" description="Probable transposase IS891/IS1136/IS1341" evidence="7">
    <location>
        <begin position="200"/>
        <end position="305"/>
    </location>
</feature>
<feature type="domain" description="Cas12f1-like TNB" evidence="8">
    <location>
        <begin position="318"/>
        <end position="385"/>
    </location>
</feature>
<evidence type="ECO:0000256" key="2">
    <source>
        <dbReference type="ARBA" id="ARBA00022578"/>
    </source>
</evidence>
<dbReference type="GO" id="GO:0003677">
    <property type="term" value="F:DNA binding"/>
    <property type="evidence" value="ECO:0007669"/>
    <property type="project" value="UniProtKB-KW"/>
</dbReference>
<evidence type="ECO:0000256" key="1">
    <source>
        <dbReference type="ARBA" id="ARBA00008761"/>
    </source>
</evidence>
<keyword evidence="5" id="KW-0238">DNA-binding</keyword>
<accession>Q113S2</accession>
<sequence length="409" mass="46930">MVVDQKNIKNYYWVYLRKSLKLWEKLIIMLLGFKTELYPNNSQKTLLAKHAGVARHAWNWGLWLTRNILTHNSNNPDSKLKFPTSIDLHKLLVAIVKPNSYWYYEVSKTAPQYALRHLSNAWKRCLTKVSAQPKFKKKGRDDSFTLDGSIIVGFNQIKLPRIGWVKTFEILPDNVTPKSVTISKKADRWFVSFKIETATIVTEKSVDVVGVDLGMKSLATLSTGEVFPGAKSYRNLEVKLSRLQYLNRHKVKFSSNWKKAQLKIAKLHNRIANIRKDTLHKLTTYLAKNHSQIVIEDLNVSGMMSNYKLAKAVADMGFYEFRRQLKYKCQLYGSKLTIVDRWFPSSKTCSRCGTVKESLLLSERVFNCEHCKFSCDRDLNTALNLAMAVSSTVTACGLDNADVARMKQE</sequence>
<dbReference type="InterPro" id="IPR001959">
    <property type="entry name" value="Transposase"/>
</dbReference>
<dbReference type="PANTHER" id="PTHR36172:SF1">
    <property type="entry name" value="RESOLVASE-RELATED"/>
    <property type="match status" value="1"/>
</dbReference>
<evidence type="ECO:0000259" key="9">
    <source>
        <dbReference type="Pfam" id="PF12323"/>
    </source>
</evidence>
<gene>
    <name evidence="10" type="ordered locus">Tery_2003</name>
</gene>
<evidence type="ECO:0000256" key="4">
    <source>
        <dbReference type="ARBA" id="ARBA00022833"/>
    </source>
</evidence>
<dbReference type="InterPro" id="IPR010095">
    <property type="entry name" value="Cas12f1-like_TNB"/>
</dbReference>
<feature type="domain" description="Transposase putative helix-turn-helix" evidence="9">
    <location>
        <begin position="29"/>
        <end position="62"/>
    </location>
</feature>
<dbReference type="Pfam" id="PF01385">
    <property type="entry name" value="OrfB_IS605"/>
    <property type="match status" value="1"/>
</dbReference>
<evidence type="ECO:0000259" key="8">
    <source>
        <dbReference type="Pfam" id="PF07282"/>
    </source>
</evidence>